<dbReference type="AlphaFoldDB" id="A0A368JR20"/>
<dbReference type="RefSeq" id="WP_114406310.1">
    <property type="nucleotide sequence ID" value="NZ_QOWE01000009.1"/>
</dbReference>
<accession>A0A368JR20</accession>
<protein>
    <recommendedName>
        <fullName evidence="4">DUF4197 family protein</fullName>
    </recommendedName>
</protein>
<dbReference type="OrthoDB" id="954612at2"/>
<comment type="caution">
    <text evidence="2">The sequence shown here is derived from an EMBL/GenBank/DDBJ whole genome shotgun (WGS) entry which is preliminary data.</text>
</comment>
<evidence type="ECO:0000313" key="2">
    <source>
        <dbReference type="EMBL" id="RCR69134.1"/>
    </source>
</evidence>
<name>A0A368JR20_9BACT</name>
<dbReference type="Proteomes" id="UP000253383">
    <property type="component" value="Unassembled WGS sequence"/>
</dbReference>
<keyword evidence="3" id="KW-1185">Reference proteome</keyword>
<proteinExistence type="predicted"/>
<organism evidence="2 3">
    <name type="scientific">Larkinella punicea</name>
    <dbReference type="NCBI Taxonomy" id="2315727"/>
    <lineage>
        <taxon>Bacteria</taxon>
        <taxon>Pseudomonadati</taxon>
        <taxon>Bacteroidota</taxon>
        <taxon>Cytophagia</taxon>
        <taxon>Cytophagales</taxon>
        <taxon>Spirosomataceae</taxon>
        <taxon>Larkinella</taxon>
    </lineage>
</organism>
<evidence type="ECO:0008006" key="4">
    <source>
        <dbReference type="Google" id="ProtNLM"/>
    </source>
</evidence>
<reference evidence="2 3" key="1">
    <citation type="submission" date="2018-07" db="EMBL/GenBank/DDBJ databases">
        <title>Genome analysis of Larkinella rosea.</title>
        <authorList>
            <person name="Zhou Z."/>
            <person name="Wang G."/>
        </authorList>
    </citation>
    <scope>NUCLEOTIDE SEQUENCE [LARGE SCALE GENOMIC DNA]</scope>
    <source>
        <strain evidence="3">zzj9</strain>
    </source>
</reference>
<evidence type="ECO:0000256" key="1">
    <source>
        <dbReference type="SAM" id="SignalP"/>
    </source>
</evidence>
<dbReference type="EMBL" id="QOWE01000009">
    <property type="protein sequence ID" value="RCR69134.1"/>
    <property type="molecule type" value="Genomic_DNA"/>
</dbReference>
<evidence type="ECO:0000313" key="3">
    <source>
        <dbReference type="Proteomes" id="UP000253383"/>
    </source>
</evidence>
<sequence>MKKIIFCFAASIAAISYASTASAAAPARGAITSLHALLISSDSTAALLDKAVAANAKGDKTGTVKALQAGTTALETEAKSSTGSLKDKLLGQVGNLKKLIPLAQSGLLKGDILQKAVSLAKMALGANQVEKLMGGGNLLSKVTGLTSNLNLVKTGLSALGGSSASTGNSLITTALGGLSKLSKGGVAAKAAEPAVKSQLDSVLGFVKGVL</sequence>
<keyword evidence="1" id="KW-0732">Signal</keyword>
<gene>
    <name evidence="2" type="ORF">DUE52_12255</name>
</gene>
<feature type="chain" id="PRO_5016661406" description="DUF4197 family protein" evidence="1">
    <location>
        <begin position="24"/>
        <end position="210"/>
    </location>
</feature>
<feature type="signal peptide" evidence="1">
    <location>
        <begin position="1"/>
        <end position="23"/>
    </location>
</feature>